<dbReference type="AlphaFoldDB" id="C4Z6X0"/>
<dbReference type="HOGENOM" id="CLU_3270201_0_0_9"/>
<geneLocation type="plasmid" evidence="2">
    <name>pEubeli2</name>
</geneLocation>
<accession>C4Z6X0</accession>
<gene>
    <name evidence="1" type="ordered locus">EUBELI_20568</name>
</gene>
<protein>
    <submittedName>
        <fullName evidence="1">Uncharacterized protein</fullName>
    </submittedName>
</protein>
<organism evidence="1 2">
    <name type="scientific">Lachnospira eligens (strain ATCC 27750 / DSM 3376 / VPI C15-48 / C15-B4)</name>
    <name type="common">Eubacterium eligens</name>
    <dbReference type="NCBI Taxonomy" id="515620"/>
    <lineage>
        <taxon>Bacteria</taxon>
        <taxon>Bacillati</taxon>
        <taxon>Bacillota</taxon>
        <taxon>Clostridia</taxon>
        <taxon>Lachnospirales</taxon>
        <taxon>Lachnospiraceae</taxon>
        <taxon>Lachnospira</taxon>
    </lineage>
</organism>
<reference evidence="1 2" key="1">
    <citation type="journal article" date="2009" name="Proc. Natl. Acad. Sci. U.S.A.">
        <title>Characterizing a model human gut microbiota composed of members of its two dominant bacterial phyla.</title>
        <authorList>
            <person name="Mahowald M.A."/>
            <person name="Rey F.E."/>
            <person name="Seedorf H."/>
            <person name="Turnbaugh P.J."/>
            <person name="Fulton R.S."/>
            <person name="Wollam A."/>
            <person name="Shah N."/>
            <person name="Wang C."/>
            <person name="Magrini V."/>
            <person name="Wilson R.K."/>
            <person name="Cantarel B.L."/>
            <person name="Coutinho P.M."/>
            <person name="Henrissat B."/>
            <person name="Crock L.W."/>
            <person name="Russell A."/>
            <person name="Verberkmoes N.C."/>
            <person name="Hettich R.L."/>
            <person name="Gordon J.I."/>
        </authorList>
    </citation>
    <scope>NUCLEOTIDE SEQUENCE [LARGE SCALE GENOMIC DNA]</scope>
    <source>
        <strain evidence="2">ATCC 27750 / DSM 3376 / VPI C15-48 / C15-B4</strain>
        <plasmid evidence="1">unnamed</plasmid>
    </source>
</reference>
<dbReference type="EMBL" id="CP001106">
    <property type="protein sequence ID" value="ACR73712.1"/>
    <property type="molecule type" value="Genomic_DNA"/>
</dbReference>
<sequence length="41" mass="4790">MPDSNIFNIQYICGYVKLLSENVLLKYIYNNEITGYDSFGH</sequence>
<keyword evidence="2" id="KW-1185">Reference proteome</keyword>
<keyword evidence="1" id="KW-0614">Plasmid</keyword>
<evidence type="ECO:0000313" key="2">
    <source>
        <dbReference type="Proteomes" id="UP000001476"/>
    </source>
</evidence>
<dbReference type="Proteomes" id="UP000001476">
    <property type="component" value="Plasmid pEubeli2"/>
</dbReference>
<name>C4Z6X0_LACE2</name>
<evidence type="ECO:0000313" key="1">
    <source>
        <dbReference type="EMBL" id="ACR73712.1"/>
    </source>
</evidence>
<proteinExistence type="predicted"/>
<dbReference type="KEGG" id="eel:EUBELI_20568"/>